<dbReference type="PANTHER" id="PTHR10742">
    <property type="entry name" value="FLAVIN MONOAMINE OXIDASE"/>
    <property type="match status" value="1"/>
</dbReference>
<feature type="chain" id="PRO_5004651716" evidence="1">
    <location>
        <begin position="28"/>
        <end position="677"/>
    </location>
</feature>
<evidence type="ECO:0000256" key="1">
    <source>
        <dbReference type="SAM" id="SignalP"/>
    </source>
</evidence>
<feature type="domain" description="Amine oxidase" evidence="2">
    <location>
        <begin position="187"/>
        <end position="648"/>
    </location>
</feature>
<dbReference type="InterPro" id="IPR002937">
    <property type="entry name" value="Amino_oxidase"/>
</dbReference>
<dbReference type="STRING" id="1076935.U4KXI8"/>
<dbReference type="InterPro" id="IPR036188">
    <property type="entry name" value="FAD/NAD-bd_sf"/>
</dbReference>
<organism evidence="3 4">
    <name type="scientific">Pyronema omphalodes (strain CBS 100304)</name>
    <name type="common">Pyronema confluens</name>
    <dbReference type="NCBI Taxonomy" id="1076935"/>
    <lineage>
        <taxon>Eukaryota</taxon>
        <taxon>Fungi</taxon>
        <taxon>Dikarya</taxon>
        <taxon>Ascomycota</taxon>
        <taxon>Pezizomycotina</taxon>
        <taxon>Pezizomycetes</taxon>
        <taxon>Pezizales</taxon>
        <taxon>Pyronemataceae</taxon>
        <taxon>Pyronema</taxon>
    </lineage>
</organism>
<dbReference type="InterPro" id="IPR050281">
    <property type="entry name" value="Flavin_monoamine_oxidase"/>
</dbReference>
<dbReference type="PANTHER" id="PTHR10742:SF342">
    <property type="entry name" value="AMINE OXIDASE"/>
    <property type="match status" value="1"/>
</dbReference>
<dbReference type="EMBL" id="HF935283">
    <property type="protein sequence ID" value="CCX06210.1"/>
    <property type="molecule type" value="Genomic_DNA"/>
</dbReference>
<dbReference type="SUPFAM" id="SSF51905">
    <property type="entry name" value="FAD/NAD(P)-binding domain"/>
    <property type="match status" value="1"/>
</dbReference>
<dbReference type="GO" id="GO:0009063">
    <property type="term" value="P:amino acid catabolic process"/>
    <property type="evidence" value="ECO:0007669"/>
    <property type="project" value="TreeGrafter"/>
</dbReference>
<gene>
    <name evidence="3" type="ORF">PCON_05797</name>
</gene>
<dbReference type="GO" id="GO:0001716">
    <property type="term" value="F:L-amino-acid oxidase activity"/>
    <property type="evidence" value="ECO:0007669"/>
    <property type="project" value="TreeGrafter"/>
</dbReference>
<dbReference type="Gene3D" id="3.90.660.10">
    <property type="match status" value="1"/>
</dbReference>
<reference evidence="3 4" key="1">
    <citation type="journal article" date="2013" name="PLoS Genet.">
        <title>The genome and development-dependent transcriptomes of Pyronema confluens: a window into fungal evolution.</title>
        <authorList>
            <person name="Traeger S."/>
            <person name="Altegoer F."/>
            <person name="Freitag M."/>
            <person name="Gabaldon T."/>
            <person name="Kempken F."/>
            <person name="Kumar A."/>
            <person name="Marcet-Houben M."/>
            <person name="Poggeler S."/>
            <person name="Stajich J.E."/>
            <person name="Nowrousian M."/>
        </authorList>
    </citation>
    <scope>NUCLEOTIDE SEQUENCE [LARGE SCALE GENOMIC DNA]</scope>
    <source>
        <strain evidence="4">CBS 100304</strain>
        <tissue evidence="3">Vegetative mycelium</tissue>
    </source>
</reference>
<protein>
    <submittedName>
        <fullName evidence="3">Similar to L-amino-acid oxidase acc. no. P23623</fullName>
    </submittedName>
</protein>
<evidence type="ECO:0000313" key="3">
    <source>
        <dbReference type="EMBL" id="CCX06210.1"/>
    </source>
</evidence>
<dbReference type="Proteomes" id="UP000018144">
    <property type="component" value="Unassembled WGS sequence"/>
</dbReference>
<feature type="signal peptide" evidence="1">
    <location>
        <begin position="1"/>
        <end position="27"/>
    </location>
</feature>
<dbReference type="Pfam" id="PF01593">
    <property type="entry name" value="Amino_oxidase"/>
    <property type="match status" value="1"/>
</dbReference>
<dbReference type="AlphaFoldDB" id="U4KXI8"/>
<evidence type="ECO:0000313" key="4">
    <source>
        <dbReference type="Proteomes" id="UP000018144"/>
    </source>
</evidence>
<dbReference type="Gene3D" id="3.50.50.60">
    <property type="entry name" value="FAD/NAD(P)-binding domain"/>
    <property type="match status" value="1"/>
</dbReference>
<sequence length="677" mass="76279">MSQEMGPPKFGVMYLLTLSLLPAFVSATSILLQANNLDSRLANIHLSPRSGEVDVAYGSCDNFTALHHIIKRSVNSSSSRLVWLIPDDVPLDGCLTAWENGQLVGKSEGLSFLKKRNILPPIPMDNSTGIDTRGPWFDGVMHLKDRPISEVDEKTAKKRVFPSPLMFNVYLLLMDAVEIGIVGGGPAGLMTALLLQTAGFKNWEILESSNRLGGRIRTVYLEGEPGDYQYQEMGPMRFPYEIQYAGSNEKLEINDHKIVFQLAEYLNKLNKNDPKLSIKFIEFIQNNANAPNYLHGIKNPDGGYVTVSEAMSDPRFSGPSNPVQEQIFNTVLAPQKVRELAKNMFQAHKNFIASGLDGWSETQYVHKALRVDLDTTDSLGLSYKMTFWYALFDLAYFSNTVFKTIDYGLERLAVAFSPHVKRQTRFSTRVEAMKTDHGKVQLFWRQKFDDKNLRMKEYDYAMISAPFTQVRQWHLPTLTNRMTRAISNLNYGDACKVALQFKTRFWEHLPKPIFGGCTSTDIPGVGNFCYPSYGLNSTGPGVLLASYSMVDDAIRQVALTDKEQVQKTLNAMAEIHGDVVYQQYTGKFSRHCWINDPHIAAGWAEPSAGQHEMFIPEYFKTINGTIFIGEHTSYTHAWIASAFESAIRGTVQLCLELGLVDEAKEITKTWMARWISL</sequence>
<dbReference type="Gene3D" id="1.20.1440.240">
    <property type="match status" value="1"/>
</dbReference>
<proteinExistence type="predicted"/>
<keyword evidence="4" id="KW-1185">Reference proteome</keyword>
<dbReference type="SUPFAM" id="SSF54373">
    <property type="entry name" value="FAD-linked reductases, C-terminal domain"/>
    <property type="match status" value="1"/>
</dbReference>
<dbReference type="OMA" id="LTHAWIE"/>
<dbReference type="OrthoDB" id="7777654at2759"/>
<evidence type="ECO:0000259" key="2">
    <source>
        <dbReference type="Pfam" id="PF01593"/>
    </source>
</evidence>
<dbReference type="eggNOG" id="ENOG502QWMG">
    <property type="taxonomic scope" value="Eukaryota"/>
</dbReference>
<accession>U4KXI8</accession>
<keyword evidence="1" id="KW-0732">Signal</keyword>
<name>U4KXI8_PYROM</name>